<dbReference type="InterPro" id="IPR014046">
    <property type="entry name" value="C-di-AMP_synthase"/>
</dbReference>
<comment type="caution">
    <text evidence="10">Lacks conserved residue(s) required for the propagation of feature annotation.</text>
</comment>
<dbReference type="EC" id="2.7.7.85" evidence="10"/>
<keyword evidence="7 10" id="KW-0067">ATP-binding</keyword>
<keyword evidence="8 10" id="KW-1133">Transmembrane helix</keyword>
<dbReference type="PANTHER" id="PTHR34185">
    <property type="entry name" value="DIADENYLATE CYCLASE"/>
    <property type="match status" value="1"/>
</dbReference>
<dbReference type="PROSITE" id="PS51794">
    <property type="entry name" value="DAC"/>
    <property type="match status" value="1"/>
</dbReference>
<dbReference type="PANTHER" id="PTHR34185:SF1">
    <property type="entry name" value="DIADENYLATE CYCLASE"/>
    <property type="match status" value="1"/>
</dbReference>
<evidence type="ECO:0000256" key="7">
    <source>
        <dbReference type="ARBA" id="ARBA00022840"/>
    </source>
</evidence>
<accession>A0A2T4U989</accession>
<organism evidence="13 14">
    <name type="scientific">Alkalicoccus saliphilus</name>
    <dbReference type="NCBI Taxonomy" id="200989"/>
    <lineage>
        <taxon>Bacteria</taxon>
        <taxon>Bacillati</taxon>
        <taxon>Bacillota</taxon>
        <taxon>Bacilli</taxon>
        <taxon>Bacillales</taxon>
        <taxon>Bacillaceae</taxon>
        <taxon>Alkalicoccus</taxon>
    </lineage>
</organism>
<evidence type="ECO:0000256" key="1">
    <source>
        <dbReference type="ARBA" id="ARBA00000877"/>
    </source>
</evidence>
<evidence type="ECO:0000313" key="14">
    <source>
        <dbReference type="Proteomes" id="UP000240509"/>
    </source>
</evidence>
<dbReference type="AlphaFoldDB" id="A0A2T4U989"/>
<evidence type="ECO:0000256" key="5">
    <source>
        <dbReference type="ARBA" id="ARBA00022695"/>
    </source>
</evidence>
<dbReference type="GO" id="GO:0106408">
    <property type="term" value="F:diadenylate cyclase activity"/>
    <property type="evidence" value="ECO:0007669"/>
    <property type="project" value="UniProtKB-EC"/>
</dbReference>
<feature type="transmembrane region" description="Helical" evidence="10">
    <location>
        <begin position="6"/>
        <end position="27"/>
    </location>
</feature>
<dbReference type="InterPro" id="IPR036888">
    <property type="entry name" value="DNA_integrity_DisA_N_sf"/>
</dbReference>
<feature type="transmembrane region" description="Helical" evidence="10">
    <location>
        <begin position="63"/>
        <end position="80"/>
    </location>
</feature>
<feature type="region of interest" description="Disordered" evidence="11">
    <location>
        <begin position="252"/>
        <end position="272"/>
    </location>
</feature>
<evidence type="ECO:0000256" key="4">
    <source>
        <dbReference type="ARBA" id="ARBA00022692"/>
    </source>
</evidence>
<dbReference type="InterPro" id="IPR034701">
    <property type="entry name" value="CdaA"/>
</dbReference>
<protein>
    <recommendedName>
        <fullName evidence="10">Diadenylate cyclase</fullName>
        <shortName evidence="10">DAC</shortName>
        <ecNumber evidence="10">2.7.7.85</ecNumber>
    </recommendedName>
    <alternativeName>
        <fullName evidence="10">Cyclic-di-AMP synthase</fullName>
        <shortName evidence="10">c-di-AMP synthase</shortName>
    </alternativeName>
</protein>
<reference evidence="13 14" key="1">
    <citation type="submission" date="2018-03" db="EMBL/GenBank/DDBJ databases">
        <title>Alkalicoccus saliphilus sp. nov., isolated from a mineral pool.</title>
        <authorList>
            <person name="Zhao B."/>
        </authorList>
    </citation>
    <scope>NUCLEOTIDE SEQUENCE [LARGE SCALE GENOMIC DNA]</scope>
    <source>
        <strain evidence="13 14">6AG</strain>
    </source>
</reference>
<comment type="catalytic activity">
    <reaction evidence="1 10">
        <text>2 ATP = 3',3'-c-di-AMP + 2 diphosphate</text>
        <dbReference type="Rhea" id="RHEA:35655"/>
        <dbReference type="ChEBI" id="CHEBI:30616"/>
        <dbReference type="ChEBI" id="CHEBI:33019"/>
        <dbReference type="ChEBI" id="CHEBI:71500"/>
        <dbReference type="EC" id="2.7.7.85"/>
    </reaction>
</comment>
<comment type="function">
    <text evidence="10">Catalyzes the condensation of 2 ATP molecules into cyclic di-AMP (c-di-AMP), a second messenger used to regulate differing processes in different bacteria.</text>
</comment>
<dbReference type="PIRSF" id="PIRSF004793">
    <property type="entry name" value="UCP004793"/>
    <property type="match status" value="1"/>
</dbReference>
<dbReference type="Proteomes" id="UP000240509">
    <property type="component" value="Unassembled WGS sequence"/>
</dbReference>
<keyword evidence="4 10" id="KW-0812">Transmembrane</keyword>
<dbReference type="SUPFAM" id="SSF143597">
    <property type="entry name" value="YojJ-like"/>
    <property type="match status" value="1"/>
</dbReference>
<dbReference type="EMBL" id="PZJJ01000003">
    <property type="protein sequence ID" value="PTL39950.1"/>
    <property type="molecule type" value="Genomic_DNA"/>
</dbReference>
<dbReference type="InterPro" id="IPR003390">
    <property type="entry name" value="DNA_integrity_scan_DisA_N"/>
</dbReference>
<evidence type="ECO:0000256" key="9">
    <source>
        <dbReference type="ARBA" id="ARBA00023136"/>
    </source>
</evidence>
<dbReference type="NCBIfam" id="TIGR00159">
    <property type="entry name" value="diadenylate cyclase CdaA"/>
    <property type="match status" value="1"/>
</dbReference>
<evidence type="ECO:0000256" key="2">
    <source>
        <dbReference type="ARBA" id="ARBA00022475"/>
    </source>
</evidence>
<dbReference type="GO" id="GO:0005524">
    <property type="term" value="F:ATP binding"/>
    <property type="evidence" value="ECO:0007669"/>
    <property type="project" value="UniProtKB-UniRule"/>
</dbReference>
<evidence type="ECO:0000256" key="6">
    <source>
        <dbReference type="ARBA" id="ARBA00022741"/>
    </source>
</evidence>
<keyword evidence="2 10" id="KW-1003">Cell membrane</keyword>
<dbReference type="Pfam" id="PF19293">
    <property type="entry name" value="CdaA_N"/>
    <property type="match status" value="1"/>
</dbReference>
<evidence type="ECO:0000256" key="11">
    <source>
        <dbReference type="SAM" id="MobiDB-lite"/>
    </source>
</evidence>
<dbReference type="FunFam" id="3.40.1700.10:FF:000002">
    <property type="entry name" value="Diadenylate cyclase"/>
    <property type="match status" value="1"/>
</dbReference>
<dbReference type="Gene3D" id="3.40.1700.10">
    <property type="entry name" value="DNA integrity scanning protein, DisA, N-terminal domain"/>
    <property type="match status" value="1"/>
</dbReference>
<dbReference type="GO" id="GO:0006171">
    <property type="term" value="P:cAMP biosynthetic process"/>
    <property type="evidence" value="ECO:0007669"/>
    <property type="project" value="InterPro"/>
</dbReference>
<sequence>MFQDMSLLRAIAIVVDISLVAFVIYKLIMVIRGTRAVQLVKGITVILAVWFVSGYLGLNTLQWIMQQAVTYGLLAIIIIFQPELRRALEQLGRGRFFQSTSMENEDEVQEVIAAIVKSTQYMSKRRIGALISLERGTGMTDYIETGVPMNARLTSELLTNIFIPNAPLHDGAVIIKHNEIMAAGCYLPLSENPFISKELGTRHRAALGVSEVTDAVTIAVSEETGAVSVTKNGELHRSLDEEALRRMLEKELLSSEKNGSSSRWQWGGKKDG</sequence>
<dbReference type="RefSeq" id="WP_107583537.1">
    <property type="nucleotide sequence ID" value="NZ_PZJJ01000003.1"/>
</dbReference>
<dbReference type="InterPro" id="IPR045585">
    <property type="entry name" value="CdaA_N"/>
</dbReference>
<evidence type="ECO:0000256" key="8">
    <source>
        <dbReference type="ARBA" id="ARBA00022989"/>
    </source>
</evidence>
<keyword evidence="9 10" id="KW-0472">Membrane</keyword>
<dbReference type="InterPro" id="IPR050338">
    <property type="entry name" value="DisA"/>
</dbReference>
<comment type="caution">
    <text evidence="13">The sequence shown here is derived from an EMBL/GenBank/DDBJ whole genome shotgun (WGS) entry which is preliminary data.</text>
</comment>
<proteinExistence type="inferred from homology"/>
<dbReference type="GO" id="GO:0004016">
    <property type="term" value="F:adenylate cyclase activity"/>
    <property type="evidence" value="ECO:0007669"/>
    <property type="project" value="UniProtKB-UniRule"/>
</dbReference>
<evidence type="ECO:0000259" key="12">
    <source>
        <dbReference type="PROSITE" id="PS51794"/>
    </source>
</evidence>
<evidence type="ECO:0000256" key="3">
    <source>
        <dbReference type="ARBA" id="ARBA00022679"/>
    </source>
</evidence>
<keyword evidence="5 10" id="KW-0548">Nucleotidyltransferase</keyword>
<gene>
    <name evidence="10" type="primary">dacA</name>
    <name evidence="13" type="ORF">C6Y45_02960</name>
</gene>
<keyword evidence="6 10" id="KW-0547">Nucleotide-binding</keyword>
<feature type="transmembrane region" description="Helical" evidence="10">
    <location>
        <begin position="39"/>
        <end position="57"/>
    </location>
</feature>
<dbReference type="Pfam" id="PF02457">
    <property type="entry name" value="DAC"/>
    <property type="match status" value="1"/>
</dbReference>
<comment type="subunit">
    <text evidence="10">Probably a homodimer.</text>
</comment>
<evidence type="ECO:0000256" key="10">
    <source>
        <dbReference type="HAMAP-Rule" id="MF_01499"/>
    </source>
</evidence>
<evidence type="ECO:0000313" key="13">
    <source>
        <dbReference type="EMBL" id="PTL39950.1"/>
    </source>
</evidence>
<dbReference type="OrthoDB" id="9807385at2"/>
<keyword evidence="14" id="KW-1185">Reference proteome</keyword>
<feature type="domain" description="DAC" evidence="12">
    <location>
        <begin position="81"/>
        <end position="241"/>
    </location>
</feature>
<dbReference type="HAMAP" id="MF_01499">
    <property type="entry name" value="DacA"/>
    <property type="match status" value="1"/>
</dbReference>
<comment type="similarity">
    <text evidence="10">Belongs to the adenylate cyclase family. DacA/CdaA subfamily.</text>
</comment>
<feature type="compositionally biased region" description="Polar residues" evidence="11">
    <location>
        <begin position="255"/>
        <end position="264"/>
    </location>
</feature>
<name>A0A2T4U989_9BACI</name>
<keyword evidence="3 10" id="KW-0808">Transferase</keyword>